<dbReference type="InterPro" id="IPR004119">
    <property type="entry name" value="EcKL"/>
</dbReference>
<name>A0A5N4AYU8_PHOPY</name>
<protein>
    <recommendedName>
        <fullName evidence="1">CHK kinase-like domain-containing protein</fullName>
    </recommendedName>
</protein>
<dbReference type="PANTHER" id="PTHR11012:SF30">
    <property type="entry name" value="PROTEIN KINASE-LIKE DOMAIN-CONTAINING"/>
    <property type="match status" value="1"/>
</dbReference>
<reference evidence="2 3" key="1">
    <citation type="journal article" date="2018" name="Elife">
        <title>Firefly genomes illuminate parallel origins of bioluminescence in beetles.</title>
        <authorList>
            <person name="Fallon T.R."/>
            <person name="Lower S.E."/>
            <person name="Chang C.H."/>
            <person name="Bessho-Uehara M."/>
            <person name="Martin G.J."/>
            <person name="Bewick A.J."/>
            <person name="Behringer M."/>
            <person name="Debat H.J."/>
            <person name="Wong I."/>
            <person name="Day J.C."/>
            <person name="Suvorov A."/>
            <person name="Silva C.J."/>
            <person name="Stanger-Hall K.F."/>
            <person name="Hall D.W."/>
            <person name="Schmitz R.J."/>
            <person name="Nelson D.R."/>
            <person name="Lewis S.M."/>
            <person name="Shigenobu S."/>
            <person name="Bybee S.M."/>
            <person name="Larracuente A.M."/>
            <person name="Oba Y."/>
            <person name="Weng J.K."/>
        </authorList>
    </citation>
    <scope>NUCLEOTIDE SEQUENCE [LARGE SCALE GENOMIC DNA]</scope>
    <source>
        <strain evidence="2">1611_PpyrPB1</strain>
        <tissue evidence="2">Whole body</tissue>
    </source>
</reference>
<dbReference type="PANTHER" id="PTHR11012">
    <property type="entry name" value="PROTEIN KINASE-LIKE DOMAIN-CONTAINING"/>
    <property type="match status" value="1"/>
</dbReference>
<proteinExistence type="predicted"/>
<dbReference type="EMBL" id="VVIM01000002">
    <property type="protein sequence ID" value="KAB0802532.1"/>
    <property type="molecule type" value="Genomic_DNA"/>
</dbReference>
<gene>
    <name evidence="2" type="ORF">PPYR_04718</name>
</gene>
<dbReference type="Pfam" id="PF02958">
    <property type="entry name" value="EcKL"/>
    <property type="match status" value="2"/>
</dbReference>
<dbReference type="InParanoid" id="A0A5N4AYU8"/>
<organism evidence="2 3">
    <name type="scientific">Photinus pyralis</name>
    <name type="common">Common eastern firefly</name>
    <name type="synonym">Lampyris pyralis</name>
    <dbReference type="NCBI Taxonomy" id="7054"/>
    <lineage>
        <taxon>Eukaryota</taxon>
        <taxon>Metazoa</taxon>
        <taxon>Ecdysozoa</taxon>
        <taxon>Arthropoda</taxon>
        <taxon>Hexapoda</taxon>
        <taxon>Insecta</taxon>
        <taxon>Pterygota</taxon>
        <taxon>Neoptera</taxon>
        <taxon>Endopterygota</taxon>
        <taxon>Coleoptera</taxon>
        <taxon>Polyphaga</taxon>
        <taxon>Elateriformia</taxon>
        <taxon>Elateroidea</taxon>
        <taxon>Lampyridae</taxon>
        <taxon>Lampyrinae</taxon>
        <taxon>Photinus</taxon>
    </lineage>
</organism>
<dbReference type="InterPro" id="IPR015897">
    <property type="entry name" value="CHK_kinase-like"/>
</dbReference>
<evidence type="ECO:0000259" key="1">
    <source>
        <dbReference type="SMART" id="SM00587"/>
    </source>
</evidence>
<dbReference type="Proteomes" id="UP000327044">
    <property type="component" value="Unassembled WGS sequence"/>
</dbReference>
<dbReference type="Gene3D" id="3.90.1200.10">
    <property type="match status" value="1"/>
</dbReference>
<dbReference type="AlphaFoldDB" id="A0A5N4AYU8"/>
<comment type="caution">
    <text evidence="2">The sequence shown here is derived from an EMBL/GenBank/DDBJ whole genome shotgun (WGS) entry which is preliminary data.</text>
</comment>
<dbReference type="SUPFAM" id="SSF56112">
    <property type="entry name" value="Protein kinase-like (PK-like)"/>
    <property type="match status" value="1"/>
</dbReference>
<evidence type="ECO:0000313" key="3">
    <source>
        <dbReference type="Proteomes" id="UP000327044"/>
    </source>
</evidence>
<accession>A0A5N4AYU8</accession>
<dbReference type="InterPro" id="IPR011009">
    <property type="entry name" value="Kinase-like_dom_sf"/>
</dbReference>
<feature type="domain" description="CHK kinase-like" evidence="1">
    <location>
        <begin position="127"/>
        <end position="323"/>
    </location>
</feature>
<evidence type="ECO:0000313" key="2">
    <source>
        <dbReference type="EMBL" id="KAB0802532.1"/>
    </source>
</evidence>
<keyword evidence="3" id="KW-1185">Reference proteome</keyword>
<dbReference type="SMART" id="SM00587">
    <property type="entry name" value="CHK"/>
    <property type="match status" value="1"/>
</dbReference>
<sequence length="498" mass="57976">MSAVSSHQIEEKILPIVKSFLNSNGERHKIDISPASQPGENYLGLIYTVTITDKKDEKLHLIIKLAPFQEHYRNIFPIKEVYNREIFFYQNVSTELVRIQEEMGISDVFQPFPKLYLTRTQDRGEALVMDNMKKKSFTTVSQRVEADYPHALLVMRDLGKLHALSYAIKDHKPDTFKYFEQNLQESFYNSSFLESVIEMIVPLGNKVLKSYDAEKESLHFESLKGSLEKAADTLRSLLEVGEYCVINHGDAQTRNFLFRYGDPTHPSEPTELCMLDWQLVRIGSPALDILFFIFVCTNQELRSKYYTRLLEEYYSSLSDVLRRLGSDPAKLLPYDVLMDHLRECAPYGLIMAVLLIAMNMKESKNVPDLYNWTADQAIVEEFAVVPSDEYVTRVREIEISAATKPGDNYLGIIYNVTITDNEDETNPELHLTIKLAPFQEVYRNVFPIKEIYDREIFFYDNVSTEFINIQEEMGVEQVFRLFPEHYLTKMKEREKRRS</sequence>